<evidence type="ECO:0000259" key="1">
    <source>
        <dbReference type="PROSITE" id="PS50075"/>
    </source>
</evidence>
<organism evidence="2 3">
    <name type="scientific">Fodinisporobacter ferrooxydans</name>
    <dbReference type="NCBI Taxonomy" id="2901836"/>
    <lineage>
        <taxon>Bacteria</taxon>
        <taxon>Bacillati</taxon>
        <taxon>Bacillota</taxon>
        <taxon>Bacilli</taxon>
        <taxon>Bacillales</taxon>
        <taxon>Alicyclobacillaceae</taxon>
        <taxon>Fodinisporobacter</taxon>
    </lineage>
</organism>
<reference evidence="2" key="1">
    <citation type="submission" date="2021-12" db="EMBL/GenBank/DDBJ databases">
        <title>Alicyclobacillaceae gen. nov., sp. nov., isolated from chalcocite enrichment system.</title>
        <authorList>
            <person name="Jiang Z."/>
        </authorList>
    </citation>
    <scope>NUCLEOTIDE SEQUENCE</scope>
    <source>
        <strain evidence="2">MYW30-H2</strain>
    </source>
</reference>
<protein>
    <submittedName>
        <fullName evidence="2">Acyl carrier protein</fullName>
    </submittedName>
</protein>
<name>A0ABY4CLQ9_9BACL</name>
<sequence>MNYFHEIQEIVAKVMAVDVSAVKVDSKKEDFERWDSLEHLNLIMEIEAELRCSFSIEEIAGIQSVQDIVSIVGEKLG</sequence>
<dbReference type="InterPro" id="IPR009081">
    <property type="entry name" value="PP-bd_ACP"/>
</dbReference>
<keyword evidence="3" id="KW-1185">Reference proteome</keyword>
<evidence type="ECO:0000313" key="2">
    <source>
        <dbReference type="EMBL" id="UOF91400.1"/>
    </source>
</evidence>
<gene>
    <name evidence="2" type="ORF">LSG31_03865</name>
</gene>
<dbReference type="SUPFAM" id="SSF47336">
    <property type="entry name" value="ACP-like"/>
    <property type="match status" value="1"/>
</dbReference>
<proteinExistence type="predicted"/>
<dbReference type="InterPro" id="IPR036736">
    <property type="entry name" value="ACP-like_sf"/>
</dbReference>
<dbReference type="Gene3D" id="1.10.1200.10">
    <property type="entry name" value="ACP-like"/>
    <property type="match status" value="1"/>
</dbReference>
<dbReference type="EMBL" id="CP089291">
    <property type="protein sequence ID" value="UOF91400.1"/>
    <property type="molecule type" value="Genomic_DNA"/>
</dbReference>
<dbReference type="PROSITE" id="PS50075">
    <property type="entry name" value="CARRIER"/>
    <property type="match status" value="1"/>
</dbReference>
<feature type="domain" description="Carrier" evidence="1">
    <location>
        <begin position="1"/>
        <end position="76"/>
    </location>
</feature>
<dbReference type="Pfam" id="PF00550">
    <property type="entry name" value="PP-binding"/>
    <property type="match status" value="1"/>
</dbReference>
<accession>A0ABY4CLQ9</accession>
<dbReference type="Proteomes" id="UP000830167">
    <property type="component" value="Chromosome"/>
</dbReference>
<dbReference type="RefSeq" id="WP_347438092.1">
    <property type="nucleotide sequence ID" value="NZ_CP089291.1"/>
</dbReference>
<evidence type="ECO:0000313" key="3">
    <source>
        <dbReference type="Proteomes" id="UP000830167"/>
    </source>
</evidence>